<dbReference type="EMBL" id="JAYMFF010000018">
    <property type="protein sequence ID" value="MEC4176642.1"/>
    <property type="molecule type" value="Genomic_DNA"/>
</dbReference>
<dbReference type="RefSeq" id="WP_338211076.1">
    <property type="nucleotide sequence ID" value="NZ_JAYMFF010000018.1"/>
</dbReference>
<protein>
    <submittedName>
        <fullName evidence="1">UDP-N-acetylmuramoylalanyl-D-glutamate--2, 6-diaminopimelate ligase</fullName>
    </submittedName>
</protein>
<gene>
    <name evidence="1" type="ORF">VIN30_09315</name>
</gene>
<evidence type="ECO:0000313" key="2">
    <source>
        <dbReference type="Proteomes" id="UP001349994"/>
    </source>
</evidence>
<proteinExistence type="predicted"/>
<accession>A0ABU6IJN8</accession>
<dbReference type="Proteomes" id="UP001349994">
    <property type="component" value="Unassembled WGS sequence"/>
</dbReference>
<evidence type="ECO:0000313" key="1">
    <source>
        <dbReference type="EMBL" id="MEC4176642.1"/>
    </source>
</evidence>
<organism evidence="1 2">
    <name type="scientific">Adlercreutzia wanghongyangiae</name>
    <dbReference type="NCBI Taxonomy" id="3111451"/>
    <lineage>
        <taxon>Bacteria</taxon>
        <taxon>Bacillati</taxon>
        <taxon>Actinomycetota</taxon>
        <taxon>Coriobacteriia</taxon>
        <taxon>Eggerthellales</taxon>
        <taxon>Eggerthellaceae</taxon>
        <taxon>Adlercreutzia</taxon>
    </lineage>
</organism>
<comment type="caution">
    <text evidence="1">The sequence shown here is derived from an EMBL/GenBank/DDBJ whole genome shotgun (WGS) entry which is preliminary data.</text>
</comment>
<keyword evidence="1" id="KW-0436">Ligase</keyword>
<keyword evidence="2" id="KW-1185">Reference proteome</keyword>
<reference evidence="1 2" key="1">
    <citation type="submission" date="2024-01" db="EMBL/GenBank/DDBJ databases">
        <title>novel species in genus Adlercreutzia.</title>
        <authorList>
            <person name="Liu X."/>
        </authorList>
    </citation>
    <scope>NUCLEOTIDE SEQUENCE [LARGE SCALE GENOMIC DNA]</scope>
    <source>
        <strain evidence="1 2">R7</strain>
    </source>
</reference>
<dbReference type="GO" id="GO:0016874">
    <property type="term" value="F:ligase activity"/>
    <property type="evidence" value="ECO:0007669"/>
    <property type="project" value="UniProtKB-KW"/>
</dbReference>
<name>A0ABU6IJN8_9ACTN</name>
<sequence>MRSTVKCPRCGADDIDVRTFDSMMVLRADMALYALTCPHCAAKLSSLGAIPPSLREEVVFAAIELGAGMGAHEGTS</sequence>